<dbReference type="Proteomes" id="UP000131316">
    <property type="component" value="Segment"/>
</dbReference>
<evidence type="ECO:0000313" key="8">
    <source>
        <dbReference type="EMBL" id="ALN37163.1"/>
    </source>
</evidence>
<gene>
    <name evidence="2" type="ORF">54R</name>
    <name evidence="12" type="ORF">56R</name>
    <name evidence="11" type="ORF">57R</name>
    <name evidence="6" type="ORF">59R</name>
    <name evidence="8" type="ORF">60R</name>
    <name evidence="4" type="ORF">61R</name>
    <name evidence="1" type="ORF">62R</name>
    <name evidence="14" type="ORF">63R</name>
    <name evidence="3" type="ORF">64R</name>
    <name evidence="17" type="ORF">65R</name>
    <name evidence="16" type="ORF">66R</name>
    <name evidence="9" type="ORF">72R</name>
</gene>
<evidence type="ECO:0000313" key="5">
    <source>
        <dbReference type="EMBL" id="ALN36860.1"/>
    </source>
</evidence>
<dbReference type="Proteomes" id="UP000109578">
    <property type="component" value="Segment"/>
</dbReference>
<evidence type="ECO:0000313" key="18">
    <source>
        <dbReference type="EMBL" id="QBL14881.1"/>
    </source>
</evidence>
<dbReference type="EMBL" id="KR075875">
    <property type="protein sequence ID" value="ALN36757.1"/>
    <property type="molecule type" value="Genomic_DNA"/>
</dbReference>
<evidence type="ECO:0000313" key="4">
    <source>
        <dbReference type="EMBL" id="ALN36757.1"/>
    </source>
</evidence>
<dbReference type="EMBL" id="KR075886">
    <property type="protein sequence ID" value="ALN37865.1"/>
    <property type="molecule type" value="Genomic_DNA"/>
</dbReference>
<dbReference type="EMBL" id="KR075878">
    <property type="protein sequence ID" value="ALN37064.1"/>
    <property type="molecule type" value="Genomic_DNA"/>
</dbReference>
<evidence type="ECO:0000313" key="6">
    <source>
        <dbReference type="EMBL" id="ALN36959.1"/>
    </source>
</evidence>
<dbReference type="Proteomes" id="UP000320450">
    <property type="component" value="Genome"/>
</dbReference>
<proteinExistence type="predicted"/>
<dbReference type="Proteomes" id="UP000140086">
    <property type="component" value="Segment"/>
</dbReference>
<dbReference type="EMBL" id="KR075874">
    <property type="protein sequence ID" value="ALN36654.1"/>
    <property type="molecule type" value="Genomic_DNA"/>
</dbReference>
<dbReference type="Proteomes" id="UP000145832">
    <property type="component" value="Segment"/>
</dbReference>
<evidence type="ECO:0000313" key="14">
    <source>
        <dbReference type="EMBL" id="ALN37764.1"/>
    </source>
</evidence>
<evidence type="ECO:0000313" key="25">
    <source>
        <dbReference type="Proteomes" id="UP000316800"/>
    </source>
</evidence>
<dbReference type="EMBL" id="KR075880">
    <property type="protein sequence ID" value="ALN37276.1"/>
    <property type="molecule type" value="Genomic_DNA"/>
</dbReference>
<dbReference type="EMBL" id="KR075884">
    <property type="protein sequence ID" value="ALN37660.1"/>
    <property type="molecule type" value="Genomic_DNA"/>
</dbReference>
<dbReference type="EMBL" id="KR075873">
    <property type="protein sequence ID" value="ALN36549.1"/>
    <property type="molecule type" value="Genomic_DNA"/>
</dbReference>
<evidence type="ECO:0000313" key="20">
    <source>
        <dbReference type="EMBL" id="QBL15097.1"/>
    </source>
</evidence>
<dbReference type="Proteomes" id="UP000317665">
    <property type="component" value="Genome"/>
</dbReference>
<dbReference type="EMBL" id="KR075882">
    <property type="protein sequence ID" value="ALN37460.1"/>
    <property type="molecule type" value="Genomic_DNA"/>
</dbReference>
<accession>A0A0U2QBE6</accession>
<dbReference type="EMBL" id="MK580534">
    <property type="protein sequence ID" value="QBL14989.1"/>
    <property type="molecule type" value="Genomic_DNA"/>
</dbReference>
<dbReference type="Proteomes" id="UP000131620">
    <property type="component" value="Segment"/>
</dbReference>
<dbReference type="EMBL" id="MK580533">
    <property type="protein sequence ID" value="QBL14881.1"/>
    <property type="molecule type" value="Genomic_DNA"/>
</dbReference>
<sequence length="32" mass="3590">MFRLGVFKTLTFLGQKFSQKAEGGQTGPLVRF</sequence>
<evidence type="ECO:0000313" key="24">
    <source>
        <dbReference type="Proteomes" id="UP000140086"/>
    </source>
</evidence>
<evidence type="ECO:0000313" key="19">
    <source>
        <dbReference type="EMBL" id="QBL14989.1"/>
    </source>
</evidence>
<dbReference type="Proteomes" id="UP000156308">
    <property type="component" value="Segment"/>
</dbReference>
<evidence type="ECO:0000313" key="3">
    <source>
        <dbReference type="EMBL" id="ALN36654.1"/>
    </source>
</evidence>
<dbReference type="Proteomes" id="UP000316800">
    <property type="component" value="Segment"/>
</dbReference>
<dbReference type="Proteomes" id="UP000152001">
    <property type="component" value="Segment"/>
</dbReference>
<dbReference type="EMBL" id="KR075881">
    <property type="protein sequence ID" value="ALN37364.1"/>
    <property type="molecule type" value="Genomic_DNA"/>
</dbReference>
<organism evidence="14 24">
    <name type="scientific">Ranavirus ambystoma1</name>
    <dbReference type="NCBI Taxonomy" id="265294"/>
    <lineage>
        <taxon>Viruses</taxon>
        <taxon>Varidnaviria</taxon>
        <taxon>Bamfordvirae</taxon>
        <taxon>Nucleocytoviricota</taxon>
        <taxon>Megaviricetes</taxon>
        <taxon>Pimascovirales</taxon>
        <taxon>Pimascovirales incertae sedis</taxon>
        <taxon>Iridoviridae</taxon>
        <taxon>Alphairidovirinae</taxon>
        <taxon>Ranavirus</taxon>
    </lineage>
</organism>
<dbReference type="EMBL" id="KR075872">
    <property type="protein sequence ID" value="ALN36453.1"/>
    <property type="molecule type" value="Genomic_DNA"/>
</dbReference>
<dbReference type="Proteomes" id="UP000141477">
    <property type="component" value="Segment"/>
</dbReference>
<name>A0A0U2QBE6_9VIRU</name>
<evidence type="ECO:0000313" key="13">
    <source>
        <dbReference type="EMBL" id="ALN37660.1"/>
    </source>
</evidence>
<dbReference type="EMBL" id="KR075885">
    <property type="protein sequence ID" value="ALN37764.1"/>
    <property type="molecule type" value="Genomic_DNA"/>
</dbReference>
<dbReference type="Proteomes" id="UP000320006">
    <property type="component" value="Segment"/>
</dbReference>
<dbReference type="EMBL" id="MK580532">
    <property type="protein sequence ID" value="QBL14773.1"/>
    <property type="molecule type" value="Genomic_DNA"/>
</dbReference>
<dbReference type="KEGG" id="vg:3678186"/>
<evidence type="ECO:0000313" key="11">
    <source>
        <dbReference type="EMBL" id="ALN37460.1"/>
    </source>
</evidence>
<evidence type="ECO:0000313" key="12">
    <source>
        <dbReference type="EMBL" id="ALN37558.1"/>
    </source>
</evidence>
<dbReference type="Proteomes" id="UP000319381">
    <property type="component" value="Segment"/>
</dbReference>
<dbReference type="EMBL" id="KR075883">
    <property type="protein sequence ID" value="ALN37558.1"/>
    <property type="molecule type" value="Genomic_DNA"/>
</dbReference>
<dbReference type="Proteomes" id="UP000118070">
    <property type="component" value="Genome"/>
</dbReference>
<dbReference type="EMBL" id="MK580535">
    <property type="protein sequence ID" value="QBL15097.1"/>
    <property type="molecule type" value="Genomic_DNA"/>
</dbReference>
<dbReference type="Proteomes" id="UP000320273">
    <property type="component" value="Segment"/>
</dbReference>
<dbReference type="EMBL" id="MK580536">
    <property type="protein sequence ID" value="QBL15205.1"/>
    <property type="molecule type" value="Genomic_DNA"/>
</dbReference>
<protein>
    <submittedName>
        <fullName evidence="14">Truncated putative e1F-2alpha-like protein</fullName>
    </submittedName>
</protein>
<evidence type="ECO:0000313" key="15">
    <source>
        <dbReference type="EMBL" id="ALN37865.1"/>
    </source>
</evidence>
<evidence type="ECO:0000313" key="1">
    <source>
        <dbReference type="EMBL" id="ALN36453.1"/>
    </source>
</evidence>
<reference evidence="25 26" key="2">
    <citation type="submission" date="2019-02" db="EMBL/GenBank/DDBJ databases">
        <title>Genome Sequences of Ambystoma tigrinum virus from Outbreaks in western tiger Salamanders in Alberta, Canada.</title>
        <authorList>
            <person name="Lung O."/>
            <person name="Nebroski M."/>
            <person name="Gupta S."/>
            <person name="Goater C."/>
        </authorList>
    </citation>
    <scope>NUCLEOTIDE SEQUENCE [LARGE SCALE GENOMIC DNA]</scope>
    <source>
        <strain evidence="16">2013-ATV-04</strain>
        <strain evidence="17">2013-ATV-12</strain>
        <strain evidence="18">2013-LL1</strain>
        <strain evidence="19">2013-LL2</strain>
        <strain evidence="20">2013-LL3</strain>
        <strain evidence="21">2014-ATV-322</strain>
    </source>
</reference>
<evidence type="ECO:0000313" key="7">
    <source>
        <dbReference type="EMBL" id="ALN37064.1"/>
    </source>
</evidence>
<dbReference type="EMBL" id="KR075877">
    <property type="protein sequence ID" value="ALN36959.1"/>
    <property type="molecule type" value="Genomic_DNA"/>
</dbReference>
<dbReference type="Proteomes" id="UP000129720">
    <property type="component" value="Segment"/>
</dbReference>
<dbReference type="Proteomes" id="UP000139180">
    <property type="component" value="Segment"/>
</dbReference>
<evidence type="ECO:0000313" key="16">
    <source>
        <dbReference type="EMBL" id="QBL14665.1"/>
    </source>
</evidence>
<evidence type="ECO:0000313" key="10">
    <source>
        <dbReference type="EMBL" id="ALN37364.1"/>
    </source>
</evidence>
<evidence type="ECO:0000313" key="22">
    <source>
        <dbReference type="Proteomes" id="UP000104582"/>
    </source>
</evidence>
<dbReference type="RefSeq" id="YP_003829.1">
    <property type="nucleotide sequence ID" value="NC_005832.1"/>
</dbReference>
<dbReference type="EMBL" id="KR075876">
    <property type="protein sequence ID" value="ALN36860.1"/>
    <property type="molecule type" value="Genomic_DNA"/>
</dbReference>
<dbReference type="EMBL" id="KR075879">
    <property type="protein sequence ID" value="ALN37163.1"/>
    <property type="molecule type" value="Genomic_DNA"/>
</dbReference>
<dbReference type="Proteomes" id="UP000104582">
    <property type="component" value="Genome"/>
</dbReference>
<dbReference type="EMBL" id="MK580531">
    <property type="protein sequence ID" value="QBL14665.1"/>
    <property type="molecule type" value="Genomic_DNA"/>
</dbReference>
<dbReference type="Proteomes" id="UP000146683">
    <property type="component" value="Genome"/>
</dbReference>
<evidence type="ECO:0000313" key="23">
    <source>
        <dbReference type="Proteomes" id="UP000109578"/>
    </source>
</evidence>
<evidence type="ECO:0000313" key="21">
    <source>
        <dbReference type="EMBL" id="QBL15205.1"/>
    </source>
</evidence>
<evidence type="ECO:0000313" key="2">
    <source>
        <dbReference type="EMBL" id="ALN36549.1"/>
    </source>
</evidence>
<reference evidence="22 23" key="1">
    <citation type="journal article" date="2015" name="G3 (Bethesda)">
        <title>Comparative Genomics of an Emerging Amphibian Virus.</title>
        <authorList>
            <person name="Epstein B."/>
            <person name="Storfer A."/>
        </authorList>
    </citation>
    <scope>NUCLEOTIDE SEQUENCE [LARGE SCALE GENOMIC DNA]</scope>
    <source>
        <strain evidence="1">AXO</strain>
        <strain evidence="15">CAP</strain>
        <strain evidence="13">DAL1</strain>
        <strain evidence="14">DO-ATV</strain>
        <strain evidence="12">DOT312</strain>
        <strain evidence="11">GUFFY</strain>
        <strain evidence="2">HEIDI</strain>
        <strain evidence="10">JMH</strain>
        <strain evidence="9">NM</strain>
        <strain evidence="3">ORV</strain>
        <strain evidence="8">RRV</strain>
        <strain evidence="7">SLV</strain>
        <strain evidence="4">TSMB</strain>
        <strain evidence="6">UTAH</strain>
        <strain evidence="5">YEL</strain>
    </source>
</reference>
<evidence type="ECO:0000313" key="17">
    <source>
        <dbReference type="EMBL" id="QBL14773.1"/>
    </source>
</evidence>
<evidence type="ECO:0000313" key="9">
    <source>
        <dbReference type="EMBL" id="ALN37276.1"/>
    </source>
</evidence>
<evidence type="ECO:0000313" key="26">
    <source>
        <dbReference type="Proteomes" id="UP000317665"/>
    </source>
</evidence>
<dbReference type="Proteomes" id="UP000129491">
    <property type="component" value="Segment"/>
</dbReference>